<evidence type="ECO:0000313" key="7">
    <source>
        <dbReference type="Proteomes" id="UP001408789"/>
    </source>
</evidence>
<evidence type="ECO:0000313" key="6">
    <source>
        <dbReference type="EMBL" id="KAK9077719.1"/>
    </source>
</evidence>
<dbReference type="Pfam" id="PF07496">
    <property type="entry name" value="zf-CW"/>
    <property type="match status" value="1"/>
</dbReference>
<evidence type="ECO:0000256" key="4">
    <source>
        <dbReference type="SAM" id="MobiDB-lite"/>
    </source>
</evidence>
<dbReference type="InterPro" id="IPR055300">
    <property type="entry name" value="CWZF3/5/7"/>
</dbReference>
<feature type="region of interest" description="Disordered" evidence="4">
    <location>
        <begin position="708"/>
        <end position="745"/>
    </location>
</feature>
<feature type="region of interest" description="Disordered" evidence="4">
    <location>
        <begin position="944"/>
        <end position="964"/>
    </location>
</feature>
<keyword evidence="7" id="KW-1185">Reference proteome</keyword>
<name>A0AAP0DMP9_9ASTR</name>
<sequence>MKEIELEEGEARFDEIDANIDPDTAFSYIDDKLQHLLGHFRKDFENGMSAEILGPKFGEYGSFLPAYKLPPTVHSHGKALNSNRLISPNNFHLEGAPALLNTVALIDPVKPAALHHKNVSVDDMASKDTSFLHGETFPSKNETTTNSLVTTKPTGQRSLKVRIKLGSYKPAIKNDEIYGGLGLLTTSSSTGNNPEDSGDPPIESHDICFDSPHSILRDMSSIFVPGNQLLSPLNESLICLKKPLILGRITSFSTVDDSSSVLGEAKQMEGKEVSSLDKNVVFVGNKASYIEKSLETESVDCKQGLINDFKVKPLSSSTTSEANQAAKKDALLKMRETKKELMKDQLFGSDFTSKESDESYDQKNAKKLSHDSRAVRLIVCKNDPGVDKHEKDHVENKVGFKAVSCEPHELKIPNNITKMPIETKSKLTGIHRKDNLRSSLPGAMKDKKSALKDIVKVRNSYKDILDTGNGAIEVENAERHAIPAEVTVTVPAAPPDNWVGCDRCEKWRLLPIGIVPDNLPDKWLCSMSTWLPGRNHCDIGEDETTRAVQEMNIQLISQNQDSLQCNVTGGNIGNYDHKNSNVHSETLADKFEKIKSRPPEGANSSLMETSHPSMDVQQHSRQKRKGLSETNQPLLERKGDVKPNKLKSKTEPEQYEAVTSKKIKIESEQLNSSNGGHRPKDGLVVSLKTQSESNLVDTKVEIHAKKRKLKDWQESQPHANLSGNSESRIKRKEKRLKTEVMESSDDRCLNKGKTMKIKLPASKENSVDTNREENQLHNYKITCKKDLESERALLAATSSSSIVSGSCKRASLQERKGSPGGSVLSSSIRAFSLDKTSLSVGETVSRKAVVRTEIPSKDTNTCQRIGGKVGLKHKEASKIRNSHNLEHTTVTNGAIDKYELSNSQRVKVKASDPLTGQPNKMRKDEVDASAKIINDGKIVGKKHAGSEANLGDTGSPEINLTAKRKSKKVSVGDISKKKDSNEVEQVQVIDCSGQSRSKVMKQSGVAVNQNAKSLVADCGKNLSIISFLRDFASSQSETALTAFKRAEETKDHADRLKISGYDEYNNAYFDSALTFLCAASLMEACTAEISKSKGVDAINVYTTSAKLSKICAQEYQKRKEMLASALAYKCMEVACMRIVYCKNLLMRQDLQTSMQMVAQGESPSSSASDVDNLNNQATMDKTLMVSKSTAHHKTDVVRNQANFTKLLDLTNDVSLAMEASMKARNAYKSASASLEETQNKEMIITVKRVVNFSFQDVKEFACLLQNAREAVNRHGNKRQ</sequence>
<dbReference type="InterPro" id="IPR011124">
    <property type="entry name" value="Znf_CW"/>
</dbReference>
<gene>
    <name evidence="6" type="ORF">SSX86_006056</name>
</gene>
<proteinExistence type="predicted"/>
<dbReference type="EMBL" id="JBCNJP010000007">
    <property type="protein sequence ID" value="KAK9077719.1"/>
    <property type="molecule type" value="Genomic_DNA"/>
</dbReference>
<dbReference type="PROSITE" id="PS51050">
    <property type="entry name" value="ZF_CW"/>
    <property type="match status" value="1"/>
</dbReference>
<keyword evidence="1" id="KW-0479">Metal-binding</keyword>
<feature type="compositionally biased region" description="Basic and acidic residues" evidence="4">
    <location>
        <begin position="635"/>
        <end position="652"/>
    </location>
</feature>
<dbReference type="Pfam" id="PF24756">
    <property type="entry name" value="THD_CWZF3-5-7"/>
    <property type="match status" value="1"/>
</dbReference>
<feature type="compositionally biased region" description="Polar residues" evidence="4">
    <location>
        <begin position="138"/>
        <end position="153"/>
    </location>
</feature>
<reference evidence="6 7" key="1">
    <citation type="submission" date="2024-04" db="EMBL/GenBank/DDBJ databases">
        <title>The reference genome of an endangered Asteraceae, Deinandra increscens subsp. villosa, native to the Central Coast of California.</title>
        <authorList>
            <person name="Guilliams M."/>
            <person name="Hasenstab-Lehman K."/>
            <person name="Meyer R."/>
            <person name="Mcevoy S."/>
        </authorList>
    </citation>
    <scope>NUCLEOTIDE SEQUENCE [LARGE SCALE GENOMIC DNA]</scope>
    <source>
        <tissue evidence="6">Leaf</tissue>
    </source>
</reference>
<comment type="caution">
    <text evidence="6">The sequence shown here is derived from an EMBL/GenBank/DDBJ whole genome shotgun (WGS) entry which is preliminary data.</text>
</comment>
<feature type="domain" description="CW-type" evidence="5">
    <location>
        <begin position="492"/>
        <end position="545"/>
    </location>
</feature>
<organism evidence="6 7">
    <name type="scientific">Deinandra increscens subsp. villosa</name>
    <dbReference type="NCBI Taxonomy" id="3103831"/>
    <lineage>
        <taxon>Eukaryota</taxon>
        <taxon>Viridiplantae</taxon>
        <taxon>Streptophyta</taxon>
        <taxon>Embryophyta</taxon>
        <taxon>Tracheophyta</taxon>
        <taxon>Spermatophyta</taxon>
        <taxon>Magnoliopsida</taxon>
        <taxon>eudicotyledons</taxon>
        <taxon>Gunneridae</taxon>
        <taxon>Pentapetalae</taxon>
        <taxon>asterids</taxon>
        <taxon>campanulids</taxon>
        <taxon>Asterales</taxon>
        <taxon>Asteraceae</taxon>
        <taxon>Asteroideae</taxon>
        <taxon>Heliantheae alliance</taxon>
        <taxon>Madieae</taxon>
        <taxon>Madiinae</taxon>
        <taxon>Deinandra</taxon>
    </lineage>
</organism>
<evidence type="ECO:0000256" key="2">
    <source>
        <dbReference type="ARBA" id="ARBA00022771"/>
    </source>
</evidence>
<dbReference type="PANTHER" id="PTHR46524">
    <property type="entry name" value="CW-TYPE ZINC FINGER"/>
    <property type="match status" value="1"/>
</dbReference>
<feature type="region of interest" description="Disordered" evidence="4">
    <location>
        <begin position="595"/>
        <end position="680"/>
    </location>
</feature>
<evidence type="ECO:0000256" key="1">
    <source>
        <dbReference type="ARBA" id="ARBA00022723"/>
    </source>
</evidence>
<dbReference type="AlphaFoldDB" id="A0AAP0DMP9"/>
<dbReference type="Proteomes" id="UP001408789">
    <property type="component" value="Unassembled WGS sequence"/>
</dbReference>
<keyword evidence="2" id="KW-0863">Zinc-finger</keyword>
<feature type="compositionally biased region" description="Polar residues" evidence="4">
    <location>
        <begin position="714"/>
        <end position="726"/>
    </location>
</feature>
<dbReference type="Gene3D" id="3.30.40.100">
    <property type="match status" value="1"/>
</dbReference>
<feature type="compositionally biased region" description="Polar residues" evidence="4">
    <location>
        <begin position="602"/>
        <end position="619"/>
    </location>
</feature>
<dbReference type="InterPro" id="IPR056406">
    <property type="entry name" value="THD_CWZF3/5/7"/>
</dbReference>
<keyword evidence="3" id="KW-0862">Zinc</keyword>
<feature type="region of interest" description="Disordered" evidence="4">
    <location>
        <begin position="134"/>
        <end position="153"/>
    </location>
</feature>
<protein>
    <recommendedName>
        <fullName evidence="5">CW-type domain-containing protein</fullName>
    </recommendedName>
</protein>
<dbReference type="GO" id="GO:0008270">
    <property type="term" value="F:zinc ion binding"/>
    <property type="evidence" value="ECO:0007669"/>
    <property type="project" value="UniProtKB-KW"/>
</dbReference>
<evidence type="ECO:0000259" key="5">
    <source>
        <dbReference type="PROSITE" id="PS51050"/>
    </source>
</evidence>
<accession>A0AAP0DMP9</accession>
<evidence type="ECO:0000256" key="3">
    <source>
        <dbReference type="ARBA" id="ARBA00022833"/>
    </source>
</evidence>
<feature type="compositionally biased region" description="Basic and acidic residues" evidence="4">
    <location>
        <begin position="736"/>
        <end position="745"/>
    </location>
</feature>
<dbReference type="PANTHER" id="PTHR46524:SF12">
    <property type="entry name" value="CW-TYPE DOMAIN-CONTAINING PROTEIN"/>
    <property type="match status" value="1"/>
</dbReference>